<gene>
    <name evidence="4" type="primary">proC</name>
    <name evidence="8" type="ORF">HJ583_003410</name>
</gene>
<keyword evidence="4" id="KW-0641">Proline biosynthesis</keyword>
<dbReference type="GO" id="GO:0004735">
    <property type="term" value="F:pyrroline-5-carboxylate reductase activity"/>
    <property type="evidence" value="ECO:0007669"/>
    <property type="project" value="UniProtKB-EC"/>
</dbReference>
<dbReference type="InterPro" id="IPR036291">
    <property type="entry name" value="NAD(P)-bd_dom_sf"/>
</dbReference>
<evidence type="ECO:0000313" key="9">
    <source>
        <dbReference type="Proteomes" id="UP000778523"/>
    </source>
</evidence>
<evidence type="ECO:0000313" key="8">
    <source>
        <dbReference type="EMBL" id="NSL54065.1"/>
    </source>
</evidence>
<dbReference type="PANTHER" id="PTHR11645">
    <property type="entry name" value="PYRROLINE-5-CARBOXYLATE REDUCTASE"/>
    <property type="match status" value="1"/>
</dbReference>
<keyword evidence="3 4" id="KW-0560">Oxidoreductase</keyword>
<evidence type="ECO:0000259" key="6">
    <source>
        <dbReference type="Pfam" id="PF03807"/>
    </source>
</evidence>
<comment type="pathway">
    <text evidence="4">Amino-acid biosynthesis; L-proline biosynthesis; L-proline from L-glutamate 5-semialdehyde: step 1/1.</text>
</comment>
<dbReference type="EC" id="1.5.1.2" evidence="4 5"/>
<feature type="domain" description="Pyrroline-5-carboxylate reductase catalytic N-terminal" evidence="6">
    <location>
        <begin position="2"/>
        <end position="95"/>
    </location>
</feature>
<keyword evidence="9" id="KW-1185">Reference proteome</keyword>
<comment type="similarity">
    <text evidence="1 4">Belongs to the pyrroline-5-carboxylate reductase family.</text>
</comment>
<dbReference type="PIRSF" id="PIRSF000193">
    <property type="entry name" value="Pyrrol-5-carb_rd"/>
    <property type="match status" value="1"/>
</dbReference>
<dbReference type="Proteomes" id="UP000778523">
    <property type="component" value="Unassembled WGS sequence"/>
</dbReference>
<dbReference type="InterPro" id="IPR028939">
    <property type="entry name" value="P5C_Rdtase_cat_N"/>
</dbReference>
<dbReference type="PANTHER" id="PTHR11645:SF0">
    <property type="entry name" value="PYRROLINE-5-CARBOXYLATE REDUCTASE 3"/>
    <property type="match status" value="1"/>
</dbReference>
<dbReference type="InterPro" id="IPR000304">
    <property type="entry name" value="Pyrroline-COOH_reductase"/>
</dbReference>
<keyword evidence="4" id="KW-0963">Cytoplasm</keyword>
<comment type="caution">
    <text evidence="8">The sequence shown here is derived from an EMBL/GenBank/DDBJ whole genome shotgun (WGS) entry which is preliminary data.</text>
</comment>
<feature type="domain" description="Pyrroline-5-carboxylate reductase dimerisation" evidence="7">
    <location>
        <begin position="159"/>
        <end position="263"/>
    </location>
</feature>
<dbReference type="SUPFAM" id="SSF51735">
    <property type="entry name" value="NAD(P)-binding Rossmann-fold domains"/>
    <property type="match status" value="1"/>
</dbReference>
<comment type="catalytic activity">
    <reaction evidence="4">
        <text>L-proline + NADP(+) = (S)-1-pyrroline-5-carboxylate + NADPH + 2 H(+)</text>
        <dbReference type="Rhea" id="RHEA:14109"/>
        <dbReference type="ChEBI" id="CHEBI:15378"/>
        <dbReference type="ChEBI" id="CHEBI:17388"/>
        <dbReference type="ChEBI" id="CHEBI:57783"/>
        <dbReference type="ChEBI" id="CHEBI:58349"/>
        <dbReference type="ChEBI" id="CHEBI:60039"/>
        <dbReference type="EC" id="1.5.1.2"/>
    </reaction>
</comment>
<dbReference type="RefSeq" id="WP_170020500.1">
    <property type="nucleotide sequence ID" value="NZ_JABCSC020000001.1"/>
</dbReference>
<evidence type="ECO:0000256" key="1">
    <source>
        <dbReference type="ARBA" id="ARBA00005525"/>
    </source>
</evidence>
<reference evidence="8 9" key="1">
    <citation type="submission" date="2020-06" db="EMBL/GenBank/DDBJ databases">
        <title>Draft genome of Uliginosibacterium sp. IMCC34675.</title>
        <authorList>
            <person name="Song J."/>
        </authorList>
    </citation>
    <scope>NUCLEOTIDE SEQUENCE [LARGE SCALE GENOMIC DNA]</scope>
    <source>
        <strain evidence="8 9">IMCC34675</strain>
    </source>
</reference>
<sequence>MKITFLGGGNMASALIGGLLKQGFSATDIQVVELYEAARERLQQDFGVRAVAALDDAAQACEVLVLAVKPQQMREALAPVAGKLANQLVVSIAAGLRLADIGRWLGGHSLLVRAMPNTPALIGQGMTGLFADASVSAAQRAAVDRIMAAVGSSVWVEEEALIDAVTALSGSGPAYVFHFIEALEAAGEKLGLSAETARRLAIQTLVGASALAAASPEAPAVLRERVTSKGGTTEAALKSFAADGFLPMVERALTAAAARGHELGEILGADTN</sequence>
<proteinExistence type="inferred from homology"/>
<dbReference type="HAMAP" id="MF_01925">
    <property type="entry name" value="P5C_reductase"/>
    <property type="match status" value="1"/>
</dbReference>
<dbReference type="Gene3D" id="3.40.50.720">
    <property type="entry name" value="NAD(P)-binding Rossmann-like Domain"/>
    <property type="match status" value="1"/>
</dbReference>
<evidence type="ECO:0000259" key="7">
    <source>
        <dbReference type="Pfam" id="PF14748"/>
    </source>
</evidence>
<name>A0ABX2IC45_9RHOO</name>
<dbReference type="NCBIfam" id="TIGR00112">
    <property type="entry name" value="proC"/>
    <property type="match status" value="1"/>
</dbReference>
<evidence type="ECO:0000256" key="2">
    <source>
        <dbReference type="ARBA" id="ARBA00022857"/>
    </source>
</evidence>
<dbReference type="EMBL" id="JABCSC020000001">
    <property type="protein sequence ID" value="NSL54065.1"/>
    <property type="molecule type" value="Genomic_DNA"/>
</dbReference>
<evidence type="ECO:0000256" key="4">
    <source>
        <dbReference type="HAMAP-Rule" id="MF_01925"/>
    </source>
</evidence>
<dbReference type="InterPro" id="IPR008927">
    <property type="entry name" value="6-PGluconate_DH-like_C_sf"/>
</dbReference>
<accession>A0ABX2IC45</accession>
<evidence type="ECO:0000256" key="3">
    <source>
        <dbReference type="ARBA" id="ARBA00023002"/>
    </source>
</evidence>
<dbReference type="Gene3D" id="1.10.3730.10">
    <property type="entry name" value="ProC C-terminal domain-like"/>
    <property type="match status" value="1"/>
</dbReference>
<organism evidence="8 9">
    <name type="scientific">Uliginosibacterium aquaticum</name>
    <dbReference type="NCBI Taxonomy" id="2731212"/>
    <lineage>
        <taxon>Bacteria</taxon>
        <taxon>Pseudomonadati</taxon>
        <taxon>Pseudomonadota</taxon>
        <taxon>Betaproteobacteria</taxon>
        <taxon>Rhodocyclales</taxon>
        <taxon>Zoogloeaceae</taxon>
        <taxon>Uliginosibacterium</taxon>
    </lineage>
</organism>
<comment type="catalytic activity">
    <reaction evidence="4">
        <text>L-proline + NAD(+) = (S)-1-pyrroline-5-carboxylate + NADH + 2 H(+)</text>
        <dbReference type="Rhea" id="RHEA:14105"/>
        <dbReference type="ChEBI" id="CHEBI:15378"/>
        <dbReference type="ChEBI" id="CHEBI:17388"/>
        <dbReference type="ChEBI" id="CHEBI:57540"/>
        <dbReference type="ChEBI" id="CHEBI:57945"/>
        <dbReference type="ChEBI" id="CHEBI:60039"/>
        <dbReference type="EC" id="1.5.1.2"/>
    </reaction>
</comment>
<dbReference type="Pfam" id="PF14748">
    <property type="entry name" value="P5CR_dimer"/>
    <property type="match status" value="1"/>
</dbReference>
<dbReference type="Pfam" id="PF03807">
    <property type="entry name" value="F420_oxidored"/>
    <property type="match status" value="1"/>
</dbReference>
<comment type="subcellular location">
    <subcellularLocation>
        <location evidence="4">Cytoplasm</location>
    </subcellularLocation>
</comment>
<keyword evidence="2 4" id="KW-0521">NADP</keyword>
<keyword evidence="4" id="KW-0028">Amino-acid biosynthesis</keyword>
<dbReference type="SUPFAM" id="SSF48179">
    <property type="entry name" value="6-phosphogluconate dehydrogenase C-terminal domain-like"/>
    <property type="match status" value="1"/>
</dbReference>
<protein>
    <recommendedName>
        <fullName evidence="4 5">Pyrroline-5-carboxylate reductase</fullName>
        <shortName evidence="4">P5C reductase</shortName>
        <shortName evidence="4">P5CR</shortName>
        <ecNumber evidence="4 5">1.5.1.2</ecNumber>
    </recommendedName>
    <alternativeName>
        <fullName evidence="4">PCA reductase</fullName>
    </alternativeName>
</protein>
<comment type="function">
    <text evidence="4">Catalyzes the reduction of 1-pyrroline-5-carboxylate (PCA) to L-proline.</text>
</comment>
<dbReference type="InterPro" id="IPR029036">
    <property type="entry name" value="P5CR_dimer"/>
</dbReference>
<evidence type="ECO:0000256" key="5">
    <source>
        <dbReference type="NCBIfam" id="TIGR00112"/>
    </source>
</evidence>